<accession>M5G9I6</accession>
<dbReference type="RefSeq" id="XP_040631814.1">
    <property type="nucleotide sequence ID" value="XM_040771954.1"/>
</dbReference>
<dbReference type="Proteomes" id="UP000030653">
    <property type="component" value="Unassembled WGS sequence"/>
</dbReference>
<dbReference type="HOGENOM" id="CLU_2812280_0_0_1"/>
<dbReference type="AlphaFoldDB" id="M5G9I6"/>
<dbReference type="EMBL" id="JH795857">
    <property type="protein sequence ID" value="EJU04920.1"/>
    <property type="molecule type" value="Genomic_DNA"/>
</dbReference>
<proteinExistence type="predicted"/>
<evidence type="ECO:0000313" key="1">
    <source>
        <dbReference type="EMBL" id="EJU04920.1"/>
    </source>
</evidence>
<protein>
    <submittedName>
        <fullName evidence="1">Uncharacterized protein</fullName>
    </submittedName>
</protein>
<organism evidence="1 2">
    <name type="scientific">Dacryopinax primogenitus (strain DJM 731)</name>
    <name type="common">Brown rot fungus</name>
    <dbReference type="NCBI Taxonomy" id="1858805"/>
    <lineage>
        <taxon>Eukaryota</taxon>
        <taxon>Fungi</taxon>
        <taxon>Dikarya</taxon>
        <taxon>Basidiomycota</taxon>
        <taxon>Agaricomycotina</taxon>
        <taxon>Dacrymycetes</taxon>
        <taxon>Dacrymycetales</taxon>
        <taxon>Dacrymycetaceae</taxon>
        <taxon>Dacryopinax</taxon>
    </lineage>
</organism>
<keyword evidence="2" id="KW-1185">Reference proteome</keyword>
<name>M5G9I6_DACPD</name>
<reference evidence="1 2" key="1">
    <citation type="journal article" date="2012" name="Science">
        <title>The Paleozoic origin of enzymatic lignin decomposition reconstructed from 31 fungal genomes.</title>
        <authorList>
            <person name="Floudas D."/>
            <person name="Binder M."/>
            <person name="Riley R."/>
            <person name="Barry K."/>
            <person name="Blanchette R.A."/>
            <person name="Henrissat B."/>
            <person name="Martinez A.T."/>
            <person name="Otillar R."/>
            <person name="Spatafora J.W."/>
            <person name="Yadav J.S."/>
            <person name="Aerts A."/>
            <person name="Benoit I."/>
            <person name="Boyd A."/>
            <person name="Carlson A."/>
            <person name="Copeland A."/>
            <person name="Coutinho P.M."/>
            <person name="de Vries R.P."/>
            <person name="Ferreira P."/>
            <person name="Findley K."/>
            <person name="Foster B."/>
            <person name="Gaskell J."/>
            <person name="Glotzer D."/>
            <person name="Gorecki P."/>
            <person name="Heitman J."/>
            <person name="Hesse C."/>
            <person name="Hori C."/>
            <person name="Igarashi K."/>
            <person name="Jurgens J.A."/>
            <person name="Kallen N."/>
            <person name="Kersten P."/>
            <person name="Kohler A."/>
            <person name="Kuees U."/>
            <person name="Kumar T.K.A."/>
            <person name="Kuo A."/>
            <person name="LaButti K."/>
            <person name="Larrondo L.F."/>
            <person name="Lindquist E."/>
            <person name="Ling A."/>
            <person name="Lombard V."/>
            <person name="Lucas S."/>
            <person name="Lundell T."/>
            <person name="Martin R."/>
            <person name="McLaughlin D.J."/>
            <person name="Morgenstern I."/>
            <person name="Morin E."/>
            <person name="Murat C."/>
            <person name="Nagy L.G."/>
            <person name="Nolan M."/>
            <person name="Ohm R.A."/>
            <person name="Patyshakuliyeva A."/>
            <person name="Rokas A."/>
            <person name="Ruiz-Duenas F.J."/>
            <person name="Sabat G."/>
            <person name="Salamov A."/>
            <person name="Samejima M."/>
            <person name="Schmutz J."/>
            <person name="Slot J.C."/>
            <person name="St John F."/>
            <person name="Stenlid J."/>
            <person name="Sun H."/>
            <person name="Sun S."/>
            <person name="Syed K."/>
            <person name="Tsang A."/>
            <person name="Wiebenga A."/>
            <person name="Young D."/>
            <person name="Pisabarro A."/>
            <person name="Eastwood D.C."/>
            <person name="Martin F."/>
            <person name="Cullen D."/>
            <person name="Grigoriev I.V."/>
            <person name="Hibbett D.S."/>
        </authorList>
    </citation>
    <scope>NUCLEOTIDE SEQUENCE [LARGE SCALE GENOMIC DNA]</scope>
    <source>
        <strain evidence="1 2">DJM-731 SS1</strain>
    </source>
</reference>
<sequence length="67" mass="7114">MTAGDRGSAVFYPYLHTHPQVCRGLVVELKVLQIVQSHSSVSLAVPCPLAVILVSCPLTVDVALASR</sequence>
<dbReference type="GeneID" id="63687016"/>
<gene>
    <name evidence="1" type="ORF">DACRYDRAFT_20506</name>
</gene>
<evidence type="ECO:0000313" key="2">
    <source>
        <dbReference type="Proteomes" id="UP000030653"/>
    </source>
</evidence>